<dbReference type="InterPro" id="IPR000873">
    <property type="entry name" value="AMP-dep_synth/lig_dom"/>
</dbReference>
<dbReference type="InterPro" id="IPR036736">
    <property type="entry name" value="ACP-like_sf"/>
</dbReference>
<dbReference type="InterPro" id="IPR020806">
    <property type="entry name" value="PKS_PP-bd"/>
</dbReference>
<feature type="region of interest" description="Disordered" evidence="4">
    <location>
        <begin position="2026"/>
        <end position="2048"/>
    </location>
</feature>
<dbReference type="PROSITE" id="PS00455">
    <property type="entry name" value="AMP_BINDING"/>
    <property type="match status" value="2"/>
</dbReference>
<evidence type="ECO:0000313" key="6">
    <source>
        <dbReference type="EMBL" id="MBT0770023.1"/>
    </source>
</evidence>
<evidence type="ECO:0000259" key="5">
    <source>
        <dbReference type="PROSITE" id="PS50075"/>
    </source>
</evidence>
<keyword evidence="2" id="KW-0596">Phosphopantetheine</keyword>
<evidence type="ECO:0000256" key="4">
    <source>
        <dbReference type="SAM" id="MobiDB-lite"/>
    </source>
</evidence>
<sequence>MTGVDRMGLTTSQRGLWVARGLAPTSAAFGAGQVIWLDGSVDVPAFISAVGTVFAETDALRVRFGAEEGVPFQYVDPSKTLRTEVVDSIHDDDQLRARARRQLVEMPLDSPEPSSVSTLVRRPGGAWAWLFTTNVLLVDGYSVSLFIGRVAEVYSAARVGEPVPARWFGALEDVVGTASAQPAVAAGSAYWGEVLSVGSAEPESSAGSVSEVFEFWYRPGAVPGGDGLYAQVQQWARQARVSWTDVLIAAWGVYTAFVDGRDHLAVRAPMMLREGGVALRTPGAVSRATPVVAAVAPYDTFADVLAGVSHQVRAARRHAAVEDNQLSRLWPGGQASYLRLPTINIRLFESPGRFGGTDATVEAISPGPIGSLDLAVHRDPAAGIRLEISAGTASVDELSHARRFGRFLEDLLSGSSARRLYDLREGLTPEAGRPDPRWTRGRSADIGSATVDSLLREREIACPDAVAVIPEDAGGEWTFRDLGSQVNAFATLLVEQGVRVGDRVAVVLPRSPDLVVAVAGAIRAGAAYVPIDPRYPGERVRHLLEDAAPVAVVVDQRTAQAHGTVLDGDPARVLRIDDPAIRRRLDAGAEAPVPARPLLPADGAVVVFTSGTTGRPKGVLISHGALAGRLMWGARVLGLGAGSVALSKSGVGFVDAVTELFGPLTAGAAVVLVGEEVARDPGGLLEVVARRGVTHLLTVPSFADVLARHADAPGSLGSVRSWVSSGERLGPGTAQAARSAAAQAVLLNFYGSSEVTGDATAAVVTDHPHIAGPVANTSVHVLDPWLCPVPVGVAGEIYIGGSQLADGYIAGAALTAGRFVADPSSSEGRRLYRTGDLARWTTSGHLEYLGRGDNQVKIRGFRIEPHEIRAVLEDHPAVTGAAVTAPEHPAGGHYLAAYVTVDPSTTFADDSTLSEALRRHLADRVPDYMVPTTFTRLEAFPLTPNGKLDHRALPATDLTSGTGGRPPRTPTETALAEIFHAVLQLDEHAQLTVSDDFFHLGGHSLLATRAVAQANSHLGSDLTLRQIFDHPTIESLARIIDQSVSPPRGPAVRIGHRPRPDELPVSFGQQALWLIDQMGGPSGRYVVPVVLRLRGELNVQALGSAVRDVVVRHEALRTLLVQTAGRLAQVVVPADEAADRIILSGEDFTTAQPGDGNSAGVEARITEMAHSDFDLASDLPIRVALLKTGGDGWVLVIAVHHHAVDEWSLPSLLGDLSTAYRARVAGGQPAWPPLPVQYADYALWQRDVLGEADDPDSLMSRHLAYWRAHLAHAPEESTITPDRVRPAAPTFRGEELRFTVDPPVTAKLRQIAEQHGVSMFMIVQAATALTVSALGAGPDVVIGSPVGGRTEAGLENLVGYFVNTLAIRHRFHAADSVSQMLNRTKQTVLEAFEHQAAPFEEVTRALGTERSADRNPLFQIMLVHRHRSENRLSVTFDGLEADFVPPPTTSVKTDIDLYVTDTPDQISGHLVYATEILDRATAEQFSHTWQRALAALTDSTGQRLGDLDLRTAAEHRRTGTRSRGETVDVAPTTLDAMLRARAETRPDQIAVITGDVEMSYGELDSRANALARLLADRGVSVGDRVAVVLPRSMDLVVALTGVIRAGAAYVPVDPGYPAERLQHMLRDAGPREVITDRPTADVLDQVLGQSARRVLLIDHPDLQQRLTVGATAPERVRPLTGADPAVVIFTSGTTGVPKGVVLSHRALANRLAWGTRTLEYSPDSVAVSKSGVGFVDAVTELFGPLTAGATVVLARDDDARDPTALLGLVRRHRVTHLLTVPSFTDVLVRHDDAPRSLNTLRYWLSSGEVLDAGTAQAARAAAPQAVLLNFYGSSEVTGDTTALAVTGHPHLGGPVANTSVHVLDAWLRRAPVGVAGEIYVGGTQLADGYIARAGLTADRFVANPFHAEGERLYRTGDLARWNAQGHLEYLGRTDDQVQIRGFRIELSEIRAALERHPGVSGATVTAREHPTGGQYLVAYVTTTGTPAGTPVIDDTLRAHLAQHLPGYMLPTAIIRLDAFPLTPNGKLDQGALPEPDLTSGTTSGRTPETSTEAALAAVFRTVLHLDAGTRLSVDDDFFRLGGDSISAAEFVTLTRQENLHFTMRDVFERRTIDALAATLTPTSPAPPAEGLLLPNSTVIERLRDAGGDIPAPVFTEGFVLPPHVTSASIASAFASLVAGTEALRLSVDTSSRRLWLTRLLPPEAVRPRTHELPAAGEINADAIRSAAVDLVDVSAGRPAGLAFTRTPERTVTFLAVHAAVADRASVHRLAERLAVFLSGRDAVPPLLPLGPALEAIDRAGENVTTARLSHWKQLCDRSRTNDASAFERGAVSVLRCDRALTDDAVRSSIRAGWRSSGMTPLLGDVVDEEVLLSPENESVRVGAFTATAPVSVDDDEGGATPEFALLRYHNKVARRALRRAPSCAVVVTRAYGPAMGTPAPEGTELLYQGVIRYRIDPDAVTVTFLGLADHVTSALHQALADTLPQNRSRPIHQADGHADTGQAGLPVSGH</sequence>
<dbReference type="InterPro" id="IPR045851">
    <property type="entry name" value="AMP-bd_C_sf"/>
</dbReference>
<evidence type="ECO:0000256" key="3">
    <source>
        <dbReference type="ARBA" id="ARBA00022553"/>
    </source>
</evidence>
<dbReference type="InterPro" id="IPR009081">
    <property type="entry name" value="PP-bd_ACP"/>
</dbReference>
<keyword evidence="7" id="KW-1185">Reference proteome</keyword>
<feature type="domain" description="Carrier" evidence="5">
    <location>
        <begin position="969"/>
        <end position="1044"/>
    </location>
</feature>
<dbReference type="Gene3D" id="1.10.1200.10">
    <property type="entry name" value="ACP-like"/>
    <property type="match status" value="2"/>
</dbReference>
<dbReference type="PROSITE" id="PS50075">
    <property type="entry name" value="CARRIER"/>
    <property type="match status" value="2"/>
</dbReference>
<dbReference type="Gene3D" id="3.30.559.10">
    <property type="entry name" value="Chloramphenicol acetyltransferase-like domain"/>
    <property type="match status" value="3"/>
</dbReference>
<dbReference type="CDD" id="cd19540">
    <property type="entry name" value="LCL_NRPS-like"/>
    <property type="match status" value="1"/>
</dbReference>
<dbReference type="PANTHER" id="PTHR45527">
    <property type="entry name" value="NONRIBOSOMAL PEPTIDE SYNTHETASE"/>
    <property type="match status" value="1"/>
</dbReference>
<dbReference type="Pfam" id="PF13193">
    <property type="entry name" value="AMP-binding_C"/>
    <property type="match status" value="2"/>
</dbReference>
<reference evidence="6 7" key="1">
    <citation type="submission" date="2021-05" db="EMBL/GenBank/DDBJ databases">
        <title>Kineosporia and Streptomyces sp. nov. two new marine actinobacteria isolated from Coral.</title>
        <authorList>
            <person name="Buangrab K."/>
            <person name="Sutthacheep M."/>
            <person name="Yeemin T."/>
            <person name="Harunari E."/>
            <person name="Igarashi Y."/>
            <person name="Kanchanasin P."/>
            <person name="Tanasupawat S."/>
            <person name="Phongsopitanun W."/>
        </authorList>
    </citation>
    <scope>NUCLEOTIDE SEQUENCE [LARGE SCALE GENOMIC DNA]</scope>
    <source>
        <strain evidence="6 7">J2-2</strain>
    </source>
</reference>
<accession>A0ABS5TIY3</accession>
<feature type="compositionally biased region" description="Polar residues" evidence="4">
    <location>
        <begin position="2038"/>
        <end position="2048"/>
    </location>
</feature>
<dbReference type="SMART" id="SM00823">
    <property type="entry name" value="PKS_PP"/>
    <property type="match status" value="2"/>
</dbReference>
<dbReference type="Gene3D" id="3.30.300.30">
    <property type="match status" value="2"/>
</dbReference>
<evidence type="ECO:0000313" key="7">
    <source>
        <dbReference type="Proteomes" id="UP001197247"/>
    </source>
</evidence>
<feature type="region of interest" description="Disordered" evidence="4">
    <location>
        <begin position="2487"/>
        <end position="2510"/>
    </location>
</feature>
<dbReference type="SUPFAM" id="SSF47336">
    <property type="entry name" value="ACP-like"/>
    <property type="match status" value="2"/>
</dbReference>
<feature type="domain" description="Carrier" evidence="5">
    <location>
        <begin position="2046"/>
        <end position="2123"/>
    </location>
</feature>
<dbReference type="SUPFAM" id="SSF52777">
    <property type="entry name" value="CoA-dependent acyltransferases"/>
    <property type="match status" value="5"/>
</dbReference>
<comment type="cofactor">
    <cofactor evidence="1">
        <name>pantetheine 4'-phosphate</name>
        <dbReference type="ChEBI" id="CHEBI:47942"/>
    </cofactor>
</comment>
<dbReference type="Pfam" id="PF00501">
    <property type="entry name" value="AMP-binding"/>
    <property type="match status" value="2"/>
</dbReference>
<keyword evidence="3" id="KW-0597">Phosphoprotein</keyword>
<dbReference type="InterPro" id="IPR023213">
    <property type="entry name" value="CAT-like_dom_sf"/>
</dbReference>
<dbReference type="SUPFAM" id="SSF56801">
    <property type="entry name" value="Acetyl-CoA synthetase-like"/>
    <property type="match status" value="2"/>
</dbReference>
<dbReference type="InterPro" id="IPR042099">
    <property type="entry name" value="ANL_N_sf"/>
</dbReference>
<dbReference type="NCBIfam" id="TIGR01733">
    <property type="entry name" value="AA-adenyl-dom"/>
    <property type="match status" value="2"/>
</dbReference>
<comment type="caution">
    <text evidence="6">The sequence shown here is derived from an EMBL/GenBank/DDBJ whole genome shotgun (WGS) entry which is preliminary data.</text>
</comment>
<feature type="region of interest" description="Disordered" evidence="4">
    <location>
        <begin position="948"/>
        <end position="968"/>
    </location>
</feature>
<protein>
    <submittedName>
        <fullName evidence="6">Amino acid adenylation domain-containing protein</fullName>
    </submittedName>
</protein>
<dbReference type="PANTHER" id="PTHR45527:SF1">
    <property type="entry name" value="FATTY ACID SYNTHASE"/>
    <property type="match status" value="1"/>
</dbReference>
<dbReference type="InterPro" id="IPR001242">
    <property type="entry name" value="Condensation_dom"/>
</dbReference>
<dbReference type="EMBL" id="JAHBAY010000005">
    <property type="protein sequence ID" value="MBT0770023.1"/>
    <property type="molecule type" value="Genomic_DNA"/>
</dbReference>
<dbReference type="InterPro" id="IPR006162">
    <property type="entry name" value="Ppantetheine_attach_site"/>
</dbReference>
<evidence type="ECO:0000256" key="2">
    <source>
        <dbReference type="ARBA" id="ARBA00022450"/>
    </source>
</evidence>
<dbReference type="InterPro" id="IPR020845">
    <property type="entry name" value="AMP-binding_CS"/>
</dbReference>
<dbReference type="Pfam" id="PF00668">
    <property type="entry name" value="Condensation"/>
    <property type="match status" value="2"/>
</dbReference>
<dbReference type="Gene3D" id="3.40.50.12780">
    <property type="entry name" value="N-terminal domain of ligase-like"/>
    <property type="match status" value="2"/>
</dbReference>
<dbReference type="PROSITE" id="PS00012">
    <property type="entry name" value="PHOSPHOPANTETHEINE"/>
    <property type="match status" value="1"/>
</dbReference>
<proteinExistence type="predicted"/>
<organism evidence="6 7">
    <name type="scientific">Kineosporia corallincola</name>
    <dbReference type="NCBI Taxonomy" id="2835133"/>
    <lineage>
        <taxon>Bacteria</taxon>
        <taxon>Bacillati</taxon>
        <taxon>Actinomycetota</taxon>
        <taxon>Actinomycetes</taxon>
        <taxon>Kineosporiales</taxon>
        <taxon>Kineosporiaceae</taxon>
        <taxon>Kineosporia</taxon>
    </lineage>
</organism>
<dbReference type="InterPro" id="IPR025110">
    <property type="entry name" value="AMP-bd_C"/>
</dbReference>
<dbReference type="Proteomes" id="UP001197247">
    <property type="component" value="Unassembled WGS sequence"/>
</dbReference>
<dbReference type="InterPro" id="IPR010071">
    <property type="entry name" value="AA_adenyl_dom"/>
</dbReference>
<name>A0ABS5TIY3_9ACTN</name>
<dbReference type="Gene3D" id="3.30.559.30">
    <property type="entry name" value="Nonribosomal peptide synthetase, condensation domain"/>
    <property type="match status" value="2"/>
</dbReference>
<dbReference type="CDD" id="cd05930">
    <property type="entry name" value="A_NRPS"/>
    <property type="match status" value="2"/>
</dbReference>
<dbReference type="Pfam" id="PF00550">
    <property type="entry name" value="PP-binding"/>
    <property type="match status" value="2"/>
</dbReference>
<evidence type="ECO:0000256" key="1">
    <source>
        <dbReference type="ARBA" id="ARBA00001957"/>
    </source>
</evidence>
<gene>
    <name evidence="6" type="ORF">KIH74_13880</name>
</gene>